<dbReference type="Ensembl" id="ENSMPUT00000013879.1">
    <property type="protein sequence ID" value="ENSMPUP00000013662.1"/>
    <property type="gene ID" value="ENSMPUG00000013765.1"/>
</dbReference>
<dbReference type="AlphaFoldDB" id="M3YQQ3"/>
<dbReference type="EMBL" id="AEYP01000949">
    <property type="status" value="NOT_ANNOTATED_CDS"/>
    <property type="molecule type" value="Genomic_DNA"/>
</dbReference>
<dbReference type="EMBL" id="AEYP01000950">
    <property type="status" value="NOT_ANNOTATED_CDS"/>
    <property type="molecule type" value="Genomic_DNA"/>
</dbReference>
<accession>M3YQQ3</accession>
<feature type="compositionally biased region" description="Gly residues" evidence="1">
    <location>
        <begin position="1"/>
        <end position="10"/>
    </location>
</feature>
<feature type="region of interest" description="Disordered" evidence="1">
    <location>
        <begin position="1"/>
        <end position="22"/>
    </location>
</feature>
<dbReference type="InParanoid" id="M3YQQ3"/>
<reference evidence="2" key="1">
    <citation type="submission" date="2024-06" db="UniProtKB">
        <authorList>
            <consortium name="Ensembl"/>
        </authorList>
    </citation>
    <scope>IDENTIFICATION</scope>
</reference>
<evidence type="ECO:0000256" key="1">
    <source>
        <dbReference type="SAM" id="MobiDB-lite"/>
    </source>
</evidence>
<organism evidence="2">
    <name type="scientific">Mustela putorius furo</name>
    <name type="common">European domestic ferret</name>
    <name type="synonym">Mustela furo</name>
    <dbReference type="NCBI Taxonomy" id="9669"/>
    <lineage>
        <taxon>Eukaryota</taxon>
        <taxon>Metazoa</taxon>
        <taxon>Chordata</taxon>
        <taxon>Craniata</taxon>
        <taxon>Vertebrata</taxon>
        <taxon>Euteleostomi</taxon>
        <taxon>Mammalia</taxon>
        <taxon>Eutheria</taxon>
        <taxon>Laurasiatheria</taxon>
        <taxon>Carnivora</taxon>
        <taxon>Caniformia</taxon>
        <taxon>Musteloidea</taxon>
        <taxon>Mustelidae</taxon>
        <taxon>Mustelinae</taxon>
        <taxon>Mustela</taxon>
    </lineage>
</organism>
<dbReference type="HOGENOM" id="CLU_2014508_0_0_1"/>
<protein>
    <submittedName>
        <fullName evidence="2">Uncharacterized protein</fullName>
    </submittedName>
</protein>
<proteinExistence type="predicted"/>
<evidence type="ECO:0000313" key="2">
    <source>
        <dbReference type="Ensembl" id="ENSMPUP00000013662.1"/>
    </source>
</evidence>
<sequence length="123" mass="12863">MGVGGGGGEAMTGKPARQNCSFPGLPPAGSLGKCRQKWIFYAPLLTSGLIGSLLLKRPLVPVSRATRNPEADGDFNMVTHHQPSGNTLLSSHCQGLCSQALGPRHPLGSLLNSKEPPPNFLPP</sequence>
<name>M3YQQ3_MUSPF</name>